<name>A0ABW2YF33_9GAMM</name>
<accession>A0ABW2YF33</accession>
<evidence type="ECO:0000313" key="2">
    <source>
        <dbReference type="EMBL" id="MFD0726601.1"/>
    </source>
</evidence>
<comment type="caution">
    <text evidence="2">The sequence shown here is derived from an EMBL/GenBank/DDBJ whole genome shotgun (WGS) entry which is preliminary data.</text>
</comment>
<dbReference type="RefSeq" id="WP_386824600.1">
    <property type="nucleotide sequence ID" value="NZ_JBHTIF010000002.1"/>
</dbReference>
<feature type="signal peptide" evidence="1">
    <location>
        <begin position="1"/>
        <end position="20"/>
    </location>
</feature>
<proteinExistence type="predicted"/>
<keyword evidence="3" id="KW-1185">Reference proteome</keyword>
<evidence type="ECO:0008006" key="4">
    <source>
        <dbReference type="Google" id="ProtNLM"/>
    </source>
</evidence>
<reference evidence="3" key="1">
    <citation type="journal article" date="2019" name="Int. J. Syst. Evol. Microbiol.">
        <title>The Global Catalogue of Microorganisms (GCM) 10K type strain sequencing project: providing services to taxonomists for standard genome sequencing and annotation.</title>
        <authorList>
            <consortium name="The Broad Institute Genomics Platform"/>
            <consortium name="The Broad Institute Genome Sequencing Center for Infectious Disease"/>
            <person name="Wu L."/>
            <person name="Ma J."/>
        </authorList>
    </citation>
    <scope>NUCLEOTIDE SEQUENCE [LARGE SCALE GENOMIC DNA]</scope>
    <source>
        <strain evidence="3">CCUG 55585</strain>
    </source>
</reference>
<keyword evidence="1" id="KW-0732">Signal</keyword>
<evidence type="ECO:0000313" key="3">
    <source>
        <dbReference type="Proteomes" id="UP001597110"/>
    </source>
</evidence>
<organism evidence="2 3">
    <name type="scientific">Lysobacter brunescens</name>
    <dbReference type="NCBI Taxonomy" id="262323"/>
    <lineage>
        <taxon>Bacteria</taxon>
        <taxon>Pseudomonadati</taxon>
        <taxon>Pseudomonadota</taxon>
        <taxon>Gammaproteobacteria</taxon>
        <taxon>Lysobacterales</taxon>
        <taxon>Lysobacteraceae</taxon>
        <taxon>Lysobacter</taxon>
    </lineage>
</organism>
<protein>
    <recommendedName>
        <fullName evidence="4">Pnap3591-like protein</fullName>
    </recommendedName>
</protein>
<dbReference type="Proteomes" id="UP001597110">
    <property type="component" value="Unassembled WGS sequence"/>
</dbReference>
<sequence>MNARLLLPLLFALPCFAAMAQTFPVDDSASQVLESGPLKMRWDSLVPKPGQPSTMTGQVVVLVRLDVAQWRGRRGRIYQRLASVPNGPVTAVWAANGPLLPGRVRDGERALVYSGAIASERIEDTFRLTIQADGNRVLRPQDLNFSFEFEPESP</sequence>
<gene>
    <name evidence="2" type="ORF">ACFQ0E_13450</name>
</gene>
<feature type="chain" id="PRO_5047265640" description="Pnap3591-like protein" evidence="1">
    <location>
        <begin position="21"/>
        <end position="154"/>
    </location>
</feature>
<dbReference type="EMBL" id="JBHTIF010000002">
    <property type="protein sequence ID" value="MFD0726601.1"/>
    <property type="molecule type" value="Genomic_DNA"/>
</dbReference>
<evidence type="ECO:0000256" key="1">
    <source>
        <dbReference type="SAM" id="SignalP"/>
    </source>
</evidence>